<evidence type="ECO:0000313" key="3">
    <source>
        <dbReference type="Proteomes" id="UP000604046"/>
    </source>
</evidence>
<sequence length="118" mass="12424">MARTLAGVIAGMRRRRANGDVRPSPKSPCGLQEEGQRSGEPEAQGAEDVEDVESIQPSDAEQGDAAASTPTPTTAESASVEQVKEKAFSDQEYDPETSSDFELHVREACLIGSSGCGL</sequence>
<feature type="region of interest" description="Disordered" evidence="1">
    <location>
        <begin position="1"/>
        <end position="99"/>
    </location>
</feature>
<proteinExistence type="predicted"/>
<dbReference type="Proteomes" id="UP000604046">
    <property type="component" value="Unassembled WGS sequence"/>
</dbReference>
<accession>A0A812LCM5</accession>
<organism evidence="2 3">
    <name type="scientific">Symbiodinium natans</name>
    <dbReference type="NCBI Taxonomy" id="878477"/>
    <lineage>
        <taxon>Eukaryota</taxon>
        <taxon>Sar</taxon>
        <taxon>Alveolata</taxon>
        <taxon>Dinophyceae</taxon>
        <taxon>Suessiales</taxon>
        <taxon>Symbiodiniaceae</taxon>
        <taxon>Symbiodinium</taxon>
    </lineage>
</organism>
<keyword evidence="3" id="KW-1185">Reference proteome</keyword>
<evidence type="ECO:0000313" key="2">
    <source>
        <dbReference type="EMBL" id="CAE7242226.1"/>
    </source>
</evidence>
<evidence type="ECO:0000256" key="1">
    <source>
        <dbReference type="SAM" id="MobiDB-lite"/>
    </source>
</evidence>
<dbReference type="AlphaFoldDB" id="A0A812LCM5"/>
<feature type="compositionally biased region" description="Low complexity" evidence="1">
    <location>
        <begin position="65"/>
        <end position="79"/>
    </location>
</feature>
<name>A0A812LCM5_9DINO</name>
<protein>
    <submittedName>
        <fullName evidence="2">Uncharacterized protein</fullName>
    </submittedName>
</protein>
<comment type="caution">
    <text evidence="2">The sequence shown here is derived from an EMBL/GenBank/DDBJ whole genome shotgun (WGS) entry which is preliminary data.</text>
</comment>
<dbReference type="EMBL" id="CAJNDS010000964">
    <property type="protein sequence ID" value="CAE7242226.1"/>
    <property type="molecule type" value="Genomic_DNA"/>
</dbReference>
<gene>
    <name evidence="2" type="ORF">SNAT2548_LOCUS11086</name>
</gene>
<reference evidence="2" key="1">
    <citation type="submission" date="2021-02" db="EMBL/GenBank/DDBJ databases">
        <authorList>
            <person name="Dougan E. K."/>
            <person name="Rhodes N."/>
            <person name="Thang M."/>
            <person name="Chan C."/>
        </authorList>
    </citation>
    <scope>NUCLEOTIDE SEQUENCE</scope>
</reference>